<dbReference type="EMBL" id="JAAAID010002138">
    <property type="protein sequence ID" value="KAG0007876.1"/>
    <property type="molecule type" value="Genomic_DNA"/>
</dbReference>
<keyword evidence="2" id="KW-1185">Reference proteome</keyword>
<sequence length="88" mass="10312">MAQGQASSQSFTVEELDITWIRSAVDRSPNAFFNAFSLCNKMLALQRYTWMVKNSDLDEDTEKTLLSRFETWKVDHATDFWAKRRIQS</sequence>
<protein>
    <submittedName>
        <fullName evidence="1">Uncharacterized protein</fullName>
    </submittedName>
</protein>
<dbReference type="AlphaFoldDB" id="A0A9P6SW94"/>
<name>A0A9P6SW94_9FUNG</name>
<proteinExistence type="predicted"/>
<evidence type="ECO:0000313" key="1">
    <source>
        <dbReference type="EMBL" id="KAG0007876.1"/>
    </source>
</evidence>
<dbReference type="Proteomes" id="UP000703661">
    <property type="component" value="Unassembled WGS sequence"/>
</dbReference>
<gene>
    <name evidence="1" type="ORF">BGZ80_004124</name>
</gene>
<accession>A0A9P6SW94</accession>
<comment type="caution">
    <text evidence="1">The sequence shown here is derived from an EMBL/GenBank/DDBJ whole genome shotgun (WGS) entry which is preliminary data.</text>
</comment>
<evidence type="ECO:0000313" key="2">
    <source>
        <dbReference type="Proteomes" id="UP000703661"/>
    </source>
</evidence>
<organism evidence="1 2">
    <name type="scientific">Entomortierella chlamydospora</name>
    <dbReference type="NCBI Taxonomy" id="101097"/>
    <lineage>
        <taxon>Eukaryota</taxon>
        <taxon>Fungi</taxon>
        <taxon>Fungi incertae sedis</taxon>
        <taxon>Mucoromycota</taxon>
        <taxon>Mortierellomycotina</taxon>
        <taxon>Mortierellomycetes</taxon>
        <taxon>Mortierellales</taxon>
        <taxon>Mortierellaceae</taxon>
        <taxon>Entomortierella</taxon>
    </lineage>
</organism>
<reference evidence="1" key="1">
    <citation type="journal article" date="2020" name="Fungal Divers.">
        <title>Resolving the Mortierellaceae phylogeny through synthesis of multi-gene phylogenetics and phylogenomics.</title>
        <authorList>
            <person name="Vandepol N."/>
            <person name="Liber J."/>
            <person name="Desiro A."/>
            <person name="Na H."/>
            <person name="Kennedy M."/>
            <person name="Barry K."/>
            <person name="Grigoriev I.V."/>
            <person name="Miller A.N."/>
            <person name="O'Donnell K."/>
            <person name="Stajich J.E."/>
            <person name="Bonito G."/>
        </authorList>
    </citation>
    <scope>NUCLEOTIDE SEQUENCE</scope>
    <source>
        <strain evidence="1">NRRL 2769</strain>
    </source>
</reference>